<sequence>MSKQSTTRQICQICQKEKKEGIVIYQAFICSECEQEMIMTEPEDERYQYFVKKLKAINQTTQYS</sequence>
<keyword evidence="2" id="KW-1185">Reference proteome</keyword>
<accession>A0A4R3MQG5</accession>
<dbReference type="RefSeq" id="WP_132372727.1">
    <property type="nucleotide sequence ID" value="NZ_SMAN01000023.1"/>
</dbReference>
<evidence type="ECO:0000313" key="2">
    <source>
        <dbReference type="Proteomes" id="UP000294650"/>
    </source>
</evidence>
<dbReference type="AlphaFoldDB" id="A0A4R3MQG5"/>
<name>A0A4R3MQG5_9BACI</name>
<evidence type="ECO:0000313" key="1">
    <source>
        <dbReference type="EMBL" id="TCT18135.1"/>
    </source>
</evidence>
<dbReference type="InterPro" id="IPR019700">
    <property type="entry name" value="Sigma-G_inhibitor_Gin"/>
</dbReference>
<dbReference type="Pfam" id="PF10764">
    <property type="entry name" value="Gin"/>
    <property type="match status" value="1"/>
</dbReference>
<reference evidence="1 2" key="1">
    <citation type="submission" date="2019-03" db="EMBL/GenBank/DDBJ databases">
        <title>Genomic Encyclopedia of Type Strains, Phase IV (KMG-IV): sequencing the most valuable type-strain genomes for metagenomic binning, comparative biology and taxonomic classification.</title>
        <authorList>
            <person name="Goeker M."/>
        </authorList>
    </citation>
    <scope>NUCLEOTIDE SEQUENCE [LARGE SCALE GENOMIC DNA]</scope>
    <source>
        <strain evidence="1 2">DSM 25894</strain>
    </source>
</reference>
<protein>
    <submittedName>
        <fullName evidence="1">Inhibitor of sigma-G Gin protein</fullName>
    </submittedName>
</protein>
<dbReference type="OrthoDB" id="2886653at2"/>
<organism evidence="1 2">
    <name type="scientific">Melghiribacillus thermohalophilus</name>
    <dbReference type="NCBI Taxonomy" id="1324956"/>
    <lineage>
        <taxon>Bacteria</taxon>
        <taxon>Bacillati</taxon>
        <taxon>Bacillota</taxon>
        <taxon>Bacilli</taxon>
        <taxon>Bacillales</taxon>
        <taxon>Bacillaceae</taxon>
        <taxon>Melghiribacillus</taxon>
    </lineage>
</organism>
<comment type="caution">
    <text evidence="1">The sequence shown here is derived from an EMBL/GenBank/DDBJ whole genome shotgun (WGS) entry which is preliminary data.</text>
</comment>
<proteinExistence type="predicted"/>
<dbReference type="EMBL" id="SMAN01000023">
    <property type="protein sequence ID" value="TCT18135.1"/>
    <property type="molecule type" value="Genomic_DNA"/>
</dbReference>
<gene>
    <name evidence="1" type="ORF">EDD68_1232</name>
</gene>
<dbReference type="Proteomes" id="UP000294650">
    <property type="component" value="Unassembled WGS sequence"/>
</dbReference>